<dbReference type="InterPro" id="IPR001789">
    <property type="entry name" value="Sig_transdc_resp-reg_receiver"/>
</dbReference>
<evidence type="ECO:0000256" key="7">
    <source>
        <dbReference type="SAM" id="MobiDB-lite"/>
    </source>
</evidence>
<comment type="catalytic activity">
    <reaction evidence="1">
        <text>ATP + protein L-histidine = ADP + protein N-phospho-L-histidine.</text>
        <dbReference type="EC" id="2.7.13.3"/>
    </reaction>
</comment>
<dbReference type="InterPro" id="IPR003594">
    <property type="entry name" value="HATPase_dom"/>
</dbReference>
<dbReference type="EC" id="2.7.13.3" evidence="2"/>
<dbReference type="SUPFAM" id="SSF55874">
    <property type="entry name" value="ATPase domain of HSP90 chaperone/DNA topoisomerase II/histidine kinase"/>
    <property type="match status" value="1"/>
</dbReference>
<evidence type="ECO:0000313" key="11">
    <source>
        <dbReference type="Proteomes" id="UP001280581"/>
    </source>
</evidence>
<dbReference type="InterPro" id="IPR036890">
    <property type="entry name" value="HATPase_C_sf"/>
</dbReference>
<organism evidence="10 11">
    <name type="scientific">Pseudopithomyces chartarum</name>
    <dbReference type="NCBI Taxonomy" id="1892770"/>
    <lineage>
        <taxon>Eukaryota</taxon>
        <taxon>Fungi</taxon>
        <taxon>Dikarya</taxon>
        <taxon>Ascomycota</taxon>
        <taxon>Pezizomycotina</taxon>
        <taxon>Dothideomycetes</taxon>
        <taxon>Pleosporomycetidae</taxon>
        <taxon>Pleosporales</taxon>
        <taxon>Massarineae</taxon>
        <taxon>Didymosphaeriaceae</taxon>
        <taxon>Pseudopithomyces</taxon>
    </lineage>
</organism>
<dbReference type="InterPro" id="IPR036097">
    <property type="entry name" value="HisK_dim/P_sf"/>
</dbReference>
<dbReference type="InterPro" id="IPR011006">
    <property type="entry name" value="CheY-like_superfamily"/>
</dbReference>
<gene>
    <name evidence="10" type="ORF">GRF29_154g978066</name>
</gene>
<keyword evidence="3 6" id="KW-0597">Phosphoprotein</keyword>
<keyword evidence="5" id="KW-0418">Kinase</keyword>
<comment type="caution">
    <text evidence="10">The sequence shown here is derived from an EMBL/GenBank/DDBJ whole genome shotgun (WGS) entry which is preliminary data.</text>
</comment>
<dbReference type="InterPro" id="IPR029016">
    <property type="entry name" value="GAF-like_dom_sf"/>
</dbReference>
<dbReference type="PANTHER" id="PTHR43047:SF72">
    <property type="entry name" value="OSMOSENSING HISTIDINE PROTEIN KINASE SLN1"/>
    <property type="match status" value="1"/>
</dbReference>
<dbReference type="EMBL" id="WVTA01000013">
    <property type="protein sequence ID" value="KAK3202850.1"/>
    <property type="molecule type" value="Genomic_DNA"/>
</dbReference>
<evidence type="ECO:0000259" key="8">
    <source>
        <dbReference type="PROSITE" id="PS50109"/>
    </source>
</evidence>
<dbReference type="Gene3D" id="3.40.50.2300">
    <property type="match status" value="1"/>
</dbReference>
<feature type="modified residue" description="4-aspartylphosphate" evidence="6">
    <location>
        <position position="928"/>
    </location>
</feature>
<dbReference type="PANTHER" id="PTHR43047">
    <property type="entry name" value="TWO-COMPONENT HISTIDINE PROTEIN KINASE"/>
    <property type="match status" value="1"/>
</dbReference>
<dbReference type="SUPFAM" id="SSF55781">
    <property type="entry name" value="GAF domain-like"/>
    <property type="match status" value="1"/>
</dbReference>
<evidence type="ECO:0000256" key="4">
    <source>
        <dbReference type="ARBA" id="ARBA00022679"/>
    </source>
</evidence>
<dbReference type="SMART" id="SM00387">
    <property type="entry name" value="HATPase_c"/>
    <property type="match status" value="1"/>
</dbReference>
<evidence type="ECO:0000256" key="6">
    <source>
        <dbReference type="PROSITE-ProRule" id="PRU00169"/>
    </source>
</evidence>
<evidence type="ECO:0000313" key="10">
    <source>
        <dbReference type="EMBL" id="KAK3202850.1"/>
    </source>
</evidence>
<evidence type="ECO:0000259" key="9">
    <source>
        <dbReference type="PROSITE" id="PS50110"/>
    </source>
</evidence>
<reference evidence="10 11" key="1">
    <citation type="submission" date="2021-02" db="EMBL/GenBank/DDBJ databases">
        <title>Genome assembly of Pseudopithomyces chartarum.</title>
        <authorList>
            <person name="Jauregui R."/>
            <person name="Singh J."/>
            <person name="Voisey C."/>
        </authorList>
    </citation>
    <scope>NUCLEOTIDE SEQUENCE [LARGE SCALE GENOMIC DNA]</scope>
    <source>
        <strain evidence="10 11">AGR01</strain>
    </source>
</reference>
<dbReference type="Pfam" id="PF00512">
    <property type="entry name" value="HisKA"/>
    <property type="match status" value="1"/>
</dbReference>
<dbReference type="CDD" id="cd00082">
    <property type="entry name" value="HisKA"/>
    <property type="match status" value="1"/>
</dbReference>
<keyword evidence="4" id="KW-0808">Transferase</keyword>
<dbReference type="GO" id="GO:0009927">
    <property type="term" value="F:histidine phosphotransfer kinase activity"/>
    <property type="evidence" value="ECO:0007669"/>
    <property type="project" value="TreeGrafter"/>
</dbReference>
<dbReference type="CDD" id="cd17546">
    <property type="entry name" value="REC_hyHK_CKI1_RcsC-like"/>
    <property type="match status" value="1"/>
</dbReference>
<dbReference type="Pfam" id="PF02518">
    <property type="entry name" value="HATPase_c"/>
    <property type="match status" value="1"/>
</dbReference>
<dbReference type="InterPro" id="IPR005467">
    <property type="entry name" value="His_kinase_dom"/>
</dbReference>
<feature type="region of interest" description="Disordered" evidence="7">
    <location>
        <begin position="658"/>
        <end position="685"/>
    </location>
</feature>
<dbReference type="Pfam" id="PF00072">
    <property type="entry name" value="Response_reg"/>
    <property type="match status" value="1"/>
</dbReference>
<dbReference type="SMART" id="SM00448">
    <property type="entry name" value="REC"/>
    <property type="match status" value="1"/>
</dbReference>
<dbReference type="GO" id="GO:0000155">
    <property type="term" value="F:phosphorelay sensor kinase activity"/>
    <property type="evidence" value="ECO:0007669"/>
    <property type="project" value="InterPro"/>
</dbReference>
<dbReference type="SUPFAM" id="SSF52172">
    <property type="entry name" value="CheY-like"/>
    <property type="match status" value="1"/>
</dbReference>
<feature type="domain" description="Response regulatory" evidence="9">
    <location>
        <begin position="857"/>
        <end position="998"/>
    </location>
</feature>
<dbReference type="Gene3D" id="3.30.450.40">
    <property type="match status" value="1"/>
</dbReference>
<sequence>MAAGTRISFFPKADAAVLRTKYEPPSPTSRPSEVAPVLDPEWADTALDSWSADIARDIYPEPTDIFSPAPIPDDNLAKSCIADRYLFPRLTRNERLRLTMLFYYTRDAIQDKELVSRLQEKVYLARDTVGWEFAIAGLLNHNTYTRLVTAGLPLAVLPRRESTCAHTVNQPPGRIFNMSNMAKDWRFEKSPHVEQGGLRAYAGVPLRFETEFGQHVAFGSLCVASNSEQPPLTKAQQMSLARLADWVVADIVHSARSRRQRERRRMMELLAIAQKQIDTADDFEKIVCDMLREVYPGAEIGIHTSIDEQLVFEGGTEVAANEIEHGLWEDGEYFDYLIEQFNHLDPVAPRVVRIVAAQCASQSIPTYLVIGSKDFRVVFDDVDSSFVHMAAQMICRGWQNLALREAVNAKNNFLRGITHQLRTPIHGILGSVELLAEELGAREMAIDSTDSRRGSITSNISGDHKDPITYIKTIRSSARELISTVNSLINLNRWTDIAQAERIVALHHINEIETVLLNEVLQASPEQFGYRPSLMFKHHFPPDFDTLTLDIRLFVDCLLPLIVNAIQAAEGGIVSVTITVTNDQQSLFVDIEDTGRGISVADQMNIFKAYEKVDPHTTGAGLGLTLASRLATIMNGEVALARSEIGNGSHFRATFAQPKCSASKRSSDPEPPTPARPSFTFDTPASPGSASLSNYFAQYLIHRGHIQSSIPGGSISIFDYATNAQHQQLEKAAICLIPDSDSCLVINDGQKVWRENNIVYVRGPFLSGILESALDQAQIICFELEHLKKTTDMKVAIDEIMIPPLAEAVAEVPLTVDIPPNLTVAEPVTTEVLTVSLQTLHIKDPTPSSTRLCPKPTTLIVDDNAVNLRFLEMYCRRRAIPCLTAIDGFKAVTAFSEHQAAAFSQLHNGSYSNASTKQPHPIDLVLMDLQMPNCDGLEATKRIRELEKENNWRKSIVIIVTGQDSLKDRLDSREAGADGFFVKPVGPKVLDKGIKEWFPAAKI</sequence>
<dbReference type="SMART" id="SM00388">
    <property type="entry name" value="HisKA"/>
    <property type="match status" value="1"/>
</dbReference>
<dbReference type="GO" id="GO:0005886">
    <property type="term" value="C:plasma membrane"/>
    <property type="evidence" value="ECO:0007669"/>
    <property type="project" value="TreeGrafter"/>
</dbReference>
<dbReference type="Gene3D" id="1.10.287.130">
    <property type="match status" value="1"/>
</dbReference>
<dbReference type="PROSITE" id="PS50109">
    <property type="entry name" value="HIS_KIN"/>
    <property type="match status" value="1"/>
</dbReference>
<dbReference type="InterPro" id="IPR003661">
    <property type="entry name" value="HisK_dim/P_dom"/>
</dbReference>
<evidence type="ECO:0000256" key="2">
    <source>
        <dbReference type="ARBA" id="ARBA00012438"/>
    </source>
</evidence>
<dbReference type="SUPFAM" id="SSF47384">
    <property type="entry name" value="Homodimeric domain of signal transducing histidine kinase"/>
    <property type="match status" value="1"/>
</dbReference>
<name>A0AAN6REY7_9PLEO</name>
<feature type="domain" description="Histidine kinase" evidence="8">
    <location>
        <begin position="416"/>
        <end position="659"/>
    </location>
</feature>
<accession>A0AAN6REY7</accession>
<evidence type="ECO:0000256" key="1">
    <source>
        <dbReference type="ARBA" id="ARBA00000085"/>
    </source>
</evidence>
<keyword evidence="11" id="KW-1185">Reference proteome</keyword>
<proteinExistence type="predicted"/>
<dbReference type="PRINTS" id="PR00344">
    <property type="entry name" value="BCTRLSENSOR"/>
</dbReference>
<dbReference type="PROSITE" id="PS50110">
    <property type="entry name" value="RESPONSE_REGULATORY"/>
    <property type="match status" value="1"/>
</dbReference>
<protein>
    <recommendedName>
        <fullName evidence="2">histidine kinase</fullName>
        <ecNumber evidence="2">2.7.13.3</ecNumber>
    </recommendedName>
</protein>
<dbReference type="InterPro" id="IPR004358">
    <property type="entry name" value="Sig_transdc_His_kin-like_C"/>
</dbReference>
<evidence type="ECO:0000256" key="3">
    <source>
        <dbReference type="ARBA" id="ARBA00022553"/>
    </source>
</evidence>
<dbReference type="Proteomes" id="UP001280581">
    <property type="component" value="Unassembled WGS sequence"/>
</dbReference>
<evidence type="ECO:0000256" key="5">
    <source>
        <dbReference type="ARBA" id="ARBA00022777"/>
    </source>
</evidence>
<dbReference type="AlphaFoldDB" id="A0AAN6REY7"/>
<dbReference type="Gene3D" id="3.30.565.10">
    <property type="entry name" value="Histidine kinase-like ATPase, C-terminal domain"/>
    <property type="match status" value="1"/>
</dbReference>